<keyword evidence="1 2" id="KW-1015">Disulfide bond</keyword>
<dbReference type="SMART" id="SM00179">
    <property type="entry name" value="EGF_CA"/>
    <property type="match status" value="3"/>
</dbReference>
<name>A0ABM0MPC2_SACKO</name>
<feature type="disulfide bond" evidence="2">
    <location>
        <begin position="45"/>
        <end position="54"/>
    </location>
</feature>
<feature type="domain" description="EGF-like" evidence="5">
    <location>
        <begin position="242"/>
        <end position="277"/>
    </location>
</feature>
<dbReference type="InterPro" id="IPR051830">
    <property type="entry name" value="NOTCH_homolog"/>
</dbReference>
<feature type="disulfide bond" evidence="2">
    <location>
        <begin position="170"/>
        <end position="180"/>
    </location>
</feature>
<feature type="disulfide bond" evidence="2">
    <location>
        <begin position="246"/>
        <end position="256"/>
    </location>
</feature>
<protein>
    <submittedName>
        <fullName evidence="7">Low-density lipoprotein receptor-related protein 1-like</fullName>
    </submittedName>
</protein>
<evidence type="ECO:0000256" key="3">
    <source>
        <dbReference type="SAM" id="MobiDB-lite"/>
    </source>
</evidence>
<comment type="caution">
    <text evidence="2">Lacks conserved residue(s) required for the propagation of feature annotation.</text>
</comment>
<evidence type="ECO:0000313" key="7">
    <source>
        <dbReference type="RefSeq" id="XP_006821863.1"/>
    </source>
</evidence>
<keyword evidence="4" id="KW-0472">Membrane</keyword>
<evidence type="ECO:0000256" key="2">
    <source>
        <dbReference type="PROSITE-ProRule" id="PRU00076"/>
    </source>
</evidence>
<evidence type="ECO:0000256" key="1">
    <source>
        <dbReference type="ARBA" id="ARBA00023157"/>
    </source>
</evidence>
<dbReference type="PANTHER" id="PTHR24033:SF151">
    <property type="entry name" value="NOTCH 2"/>
    <property type="match status" value="1"/>
</dbReference>
<feature type="domain" description="EGF-like" evidence="5">
    <location>
        <begin position="20"/>
        <end position="55"/>
    </location>
</feature>
<dbReference type="Proteomes" id="UP000694865">
    <property type="component" value="Unplaced"/>
</dbReference>
<feature type="disulfide bond" evidence="2">
    <location>
        <begin position="119"/>
        <end position="128"/>
    </location>
</feature>
<feature type="disulfide bond" evidence="2">
    <location>
        <begin position="24"/>
        <end position="34"/>
    </location>
</feature>
<dbReference type="SMART" id="SM00181">
    <property type="entry name" value="EGF"/>
    <property type="match status" value="8"/>
</dbReference>
<evidence type="ECO:0000313" key="6">
    <source>
        <dbReference type="Proteomes" id="UP000694865"/>
    </source>
</evidence>
<dbReference type="PROSITE" id="PS00022">
    <property type="entry name" value="EGF_1"/>
    <property type="match status" value="5"/>
</dbReference>
<feature type="disulfide bond" evidence="2">
    <location>
        <begin position="191"/>
        <end position="200"/>
    </location>
</feature>
<dbReference type="SUPFAM" id="SSF57196">
    <property type="entry name" value="EGF/Laminin"/>
    <property type="match status" value="4"/>
</dbReference>
<feature type="compositionally biased region" description="Acidic residues" evidence="3">
    <location>
        <begin position="464"/>
        <end position="475"/>
    </location>
</feature>
<evidence type="ECO:0000256" key="4">
    <source>
        <dbReference type="SAM" id="Phobius"/>
    </source>
</evidence>
<feature type="disulfide bond" evidence="2">
    <location>
        <begin position="94"/>
        <end position="104"/>
    </location>
</feature>
<dbReference type="PROSITE" id="PS01186">
    <property type="entry name" value="EGF_2"/>
    <property type="match status" value="1"/>
</dbReference>
<gene>
    <name evidence="7" type="primary">LOC102804602</name>
</gene>
<keyword evidence="6" id="KW-1185">Reference proteome</keyword>
<feature type="transmembrane region" description="Helical" evidence="4">
    <location>
        <begin position="338"/>
        <end position="360"/>
    </location>
</feature>
<feature type="region of interest" description="Disordered" evidence="3">
    <location>
        <begin position="432"/>
        <end position="486"/>
    </location>
</feature>
<feature type="domain" description="EGF-like" evidence="5">
    <location>
        <begin position="90"/>
        <end position="129"/>
    </location>
</feature>
<proteinExistence type="predicted"/>
<accession>A0ABM0MPC2</accession>
<keyword evidence="4" id="KW-0812">Transmembrane</keyword>
<keyword evidence="2" id="KW-0245">EGF-like domain</keyword>
<organism evidence="6 7">
    <name type="scientific">Saccoglossus kowalevskii</name>
    <name type="common">Acorn worm</name>
    <dbReference type="NCBI Taxonomy" id="10224"/>
    <lineage>
        <taxon>Eukaryota</taxon>
        <taxon>Metazoa</taxon>
        <taxon>Hemichordata</taxon>
        <taxon>Enteropneusta</taxon>
        <taxon>Harrimaniidae</taxon>
        <taxon>Saccoglossus</taxon>
    </lineage>
</organism>
<dbReference type="Gene3D" id="2.10.25.10">
    <property type="entry name" value="Laminin"/>
    <property type="match status" value="4"/>
</dbReference>
<dbReference type="InterPro" id="IPR001881">
    <property type="entry name" value="EGF-like_Ca-bd_dom"/>
</dbReference>
<reference evidence="7" key="1">
    <citation type="submission" date="2025-08" db="UniProtKB">
        <authorList>
            <consortium name="RefSeq"/>
        </authorList>
    </citation>
    <scope>IDENTIFICATION</scope>
    <source>
        <tissue evidence="7">Testes</tissue>
    </source>
</reference>
<keyword evidence="4" id="KW-1133">Transmembrane helix</keyword>
<feature type="domain" description="EGF-like" evidence="5">
    <location>
        <begin position="166"/>
        <end position="201"/>
    </location>
</feature>
<dbReference type="GeneID" id="102804602"/>
<dbReference type="InterPro" id="IPR000742">
    <property type="entry name" value="EGF"/>
</dbReference>
<feature type="disulfide bond" evidence="2">
    <location>
        <begin position="267"/>
        <end position="276"/>
    </location>
</feature>
<evidence type="ECO:0000259" key="5">
    <source>
        <dbReference type="PROSITE" id="PS50026"/>
    </source>
</evidence>
<dbReference type="PANTHER" id="PTHR24033">
    <property type="entry name" value="EGF-LIKE DOMAIN-CONTAINING PROTEIN"/>
    <property type="match status" value="1"/>
</dbReference>
<dbReference type="PROSITE" id="PS50026">
    <property type="entry name" value="EGF_3"/>
    <property type="match status" value="5"/>
</dbReference>
<dbReference type="RefSeq" id="XP_006821863.1">
    <property type="nucleotide sequence ID" value="XM_006821800.1"/>
</dbReference>
<feature type="domain" description="EGF-like" evidence="5">
    <location>
        <begin position="282"/>
        <end position="319"/>
    </location>
</feature>
<feature type="compositionally biased region" description="Basic and acidic residues" evidence="3">
    <location>
        <begin position="442"/>
        <end position="455"/>
    </location>
</feature>
<sequence length="486" mass="53022">MDNQKAKCRCPDRYSGDRCQTDVCLNHCLNGATCTALRGQPICSCTDRYEGLRCKRDKCNGFCYHDSKCEILNGQPSCICEGTYGGSRCLRDLCDNYCYNSGTCEVNSVSNDRKPVCHCSSPYGGERCEKNLCKDVVCYNDGVCESLDGESAQCSCKPLFSGTSCLDDLCEGICQNGGVCFDNDGAINCNCTEEYGGRYCDHAKAHPDECECKHGDCVYDKTSETKMAVCKCYFGWEGPSCEYKSCEGYCKNSGTCSKTNNKLKCSCTAEFSGNQCELKKASEELCEHLNCGLYGICVHTDGGDVVCHCNDDWDGSNCDQPIHGTADEQKSSDSSTSIAVAVPIILLVIVIIIILGIILYRRRASQYQGFQHKRMKNGGGATNVEIGNPTFLYDQTEDDDGAPDLLDTGFNLDPDKPTNFSNPMYDTLYSGGPSASSSLASLEEKKENLLLKTEDETTPLNPNDGEDGDPNDVDPENPKESSPILC</sequence>
<feature type="disulfide bond" evidence="2">
    <location>
        <begin position="309"/>
        <end position="318"/>
    </location>
</feature>